<dbReference type="Proteomes" id="UP000832034">
    <property type="component" value="Chromosome"/>
</dbReference>
<organism evidence="1 2">
    <name type="scientific">Vitreoscilla stercoraria</name>
    <dbReference type="NCBI Taxonomy" id="61"/>
    <lineage>
        <taxon>Bacteria</taxon>
        <taxon>Pseudomonadati</taxon>
        <taxon>Pseudomonadota</taxon>
        <taxon>Betaproteobacteria</taxon>
        <taxon>Neisseriales</taxon>
        <taxon>Neisseriaceae</taxon>
        <taxon>Vitreoscilla</taxon>
    </lineage>
</organism>
<keyword evidence="2" id="KW-1185">Reference proteome</keyword>
<dbReference type="Gene3D" id="3.30.70.1520">
    <property type="entry name" value="Heterotetrameric sarcosine oxidase"/>
    <property type="match status" value="1"/>
</dbReference>
<dbReference type="InterPro" id="IPR007375">
    <property type="entry name" value="SoxG"/>
</dbReference>
<dbReference type="EMBL" id="CP091512">
    <property type="protein sequence ID" value="UOO91356.1"/>
    <property type="molecule type" value="Genomic_DNA"/>
</dbReference>
<evidence type="ECO:0000313" key="1">
    <source>
        <dbReference type="EMBL" id="UOO91356.1"/>
    </source>
</evidence>
<sequence length="215" mass="24734">MLDVNIYRQHWQHPLFVQWQTVVEQAAHPHVNYSSGMGVGIFHLRGKVNQPDFLQAVESVLGVALPQKAKQSVYSEQAAVFWLSPDEWMLVCALEHKHVLFHALQDALKGVFAQLVDNSGGFMMMRIHGQEASTVLRHLMPYDVLSLQTTQCVHTVFKRSTVVLSKVADDDYVVVFRRSFADYVWRILQKAAKPYGYTVQKSWQFAHSDWQRYTA</sequence>
<protein>
    <recommendedName>
        <fullName evidence="3">Sarcosine oxidase subunit gamma</fullName>
    </recommendedName>
</protein>
<evidence type="ECO:0000313" key="2">
    <source>
        <dbReference type="Proteomes" id="UP000832034"/>
    </source>
</evidence>
<evidence type="ECO:0008006" key="3">
    <source>
        <dbReference type="Google" id="ProtNLM"/>
    </source>
</evidence>
<name>A0ABY4E7N8_VITST</name>
<gene>
    <name evidence="1" type="ORF">LVJ81_06660</name>
</gene>
<dbReference type="SUPFAM" id="SSF103025">
    <property type="entry name" value="Folate-binding domain"/>
    <property type="match status" value="1"/>
</dbReference>
<accession>A0ABY4E7N8</accession>
<dbReference type="InterPro" id="IPR027266">
    <property type="entry name" value="TrmE/GcvT-like"/>
</dbReference>
<reference evidence="1" key="2">
    <citation type="journal article" date="2022" name="Res Sq">
        <title>Evolution of multicellular longitudinally dividing oral cavity symbionts (Neisseriaceae).</title>
        <authorList>
            <person name="Nyongesa S."/>
            <person name="Weber P."/>
            <person name="Bernet E."/>
            <person name="Pullido F."/>
            <person name="Nieckarz M."/>
            <person name="Delaby M."/>
            <person name="Nieves C."/>
            <person name="Viehboeck T."/>
            <person name="Krause N."/>
            <person name="Rivera-Millot A."/>
            <person name="Nakamura A."/>
            <person name="Vischer N."/>
            <person name="VanNieuwenhze M."/>
            <person name="Brun Y."/>
            <person name="Cava F."/>
            <person name="Bulgheresi S."/>
            <person name="Veyrier F."/>
        </authorList>
    </citation>
    <scope>NUCLEOTIDE SEQUENCE</scope>
    <source>
        <strain evidence="1">SAG 1488-6</strain>
    </source>
</reference>
<proteinExistence type="predicted"/>
<dbReference type="RefSeq" id="WP_019959450.1">
    <property type="nucleotide sequence ID" value="NZ_CP091512.1"/>
</dbReference>
<dbReference type="Pfam" id="PF04268">
    <property type="entry name" value="SoxG"/>
    <property type="match status" value="1"/>
</dbReference>
<reference evidence="1" key="1">
    <citation type="submission" date="2021-12" db="EMBL/GenBank/DDBJ databases">
        <authorList>
            <person name="Veyrier F.J."/>
        </authorList>
    </citation>
    <scope>NUCLEOTIDE SEQUENCE</scope>
    <source>
        <strain evidence="1">SAG 1488-6</strain>
    </source>
</reference>
<dbReference type="Gene3D" id="3.30.1360.120">
    <property type="entry name" value="Probable tRNA modification gtpase trme, domain 1"/>
    <property type="match status" value="1"/>
</dbReference>